<protein>
    <recommendedName>
        <fullName evidence="2">DRBM domain-containing protein</fullName>
    </recommendedName>
</protein>
<evidence type="ECO:0000313" key="4">
    <source>
        <dbReference type="Proteomes" id="UP000886523"/>
    </source>
</evidence>
<feature type="region of interest" description="Disordered" evidence="1">
    <location>
        <begin position="70"/>
        <end position="97"/>
    </location>
</feature>
<dbReference type="SUPFAM" id="SSF54768">
    <property type="entry name" value="dsRNA-binding domain-like"/>
    <property type="match status" value="1"/>
</dbReference>
<organism evidence="3 4">
    <name type="scientific">Hydnum rufescens UP504</name>
    <dbReference type="NCBI Taxonomy" id="1448309"/>
    <lineage>
        <taxon>Eukaryota</taxon>
        <taxon>Fungi</taxon>
        <taxon>Dikarya</taxon>
        <taxon>Basidiomycota</taxon>
        <taxon>Agaricomycotina</taxon>
        <taxon>Agaricomycetes</taxon>
        <taxon>Cantharellales</taxon>
        <taxon>Hydnaceae</taxon>
        <taxon>Hydnum</taxon>
    </lineage>
</organism>
<proteinExistence type="predicted"/>
<evidence type="ECO:0000256" key="1">
    <source>
        <dbReference type="SAM" id="MobiDB-lite"/>
    </source>
</evidence>
<dbReference type="Gene3D" id="3.30.160.20">
    <property type="match status" value="1"/>
</dbReference>
<gene>
    <name evidence="3" type="ORF">BS47DRAFT_1385304</name>
</gene>
<name>A0A9P6AKM1_9AGAM</name>
<comment type="caution">
    <text evidence="3">The sequence shown here is derived from an EMBL/GenBank/DDBJ whole genome shotgun (WGS) entry which is preliminary data.</text>
</comment>
<dbReference type="Pfam" id="PF00035">
    <property type="entry name" value="dsrm"/>
    <property type="match status" value="1"/>
</dbReference>
<dbReference type="Proteomes" id="UP000886523">
    <property type="component" value="Unassembled WGS sequence"/>
</dbReference>
<reference evidence="3" key="1">
    <citation type="journal article" date="2020" name="Nat. Commun.">
        <title>Large-scale genome sequencing of mycorrhizal fungi provides insights into the early evolution of symbiotic traits.</title>
        <authorList>
            <person name="Miyauchi S."/>
            <person name="Kiss E."/>
            <person name="Kuo A."/>
            <person name="Drula E."/>
            <person name="Kohler A."/>
            <person name="Sanchez-Garcia M."/>
            <person name="Morin E."/>
            <person name="Andreopoulos B."/>
            <person name="Barry K.W."/>
            <person name="Bonito G."/>
            <person name="Buee M."/>
            <person name="Carver A."/>
            <person name="Chen C."/>
            <person name="Cichocki N."/>
            <person name="Clum A."/>
            <person name="Culley D."/>
            <person name="Crous P.W."/>
            <person name="Fauchery L."/>
            <person name="Girlanda M."/>
            <person name="Hayes R.D."/>
            <person name="Keri Z."/>
            <person name="LaButti K."/>
            <person name="Lipzen A."/>
            <person name="Lombard V."/>
            <person name="Magnuson J."/>
            <person name="Maillard F."/>
            <person name="Murat C."/>
            <person name="Nolan M."/>
            <person name="Ohm R.A."/>
            <person name="Pangilinan J."/>
            <person name="Pereira M.F."/>
            <person name="Perotto S."/>
            <person name="Peter M."/>
            <person name="Pfister S."/>
            <person name="Riley R."/>
            <person name="Sitrit Y."/>
            <person name="Stielow J.B."/>
            <person name="Szollosi G."/>
            <person name="Zifcakova L."/>
            <person name="Stursova M."/>
            <person name="Spatafora J.W."/>
            <person name="Tedersoo L."/>
            <person name="Vaario L.M."/>
            <person name="Yamada A."/>
            <person name="Yan M."/>
            <person name="Wang P."/>
            <person name="Xu J."/>
            <person name="Bruns T."/>
            <person name="Baldrian P."/>
            <person name="Vilgalys R."/>
            <person name="Dunand C."/>
            <person name="Henrissat B."/>
            <person name="Grigoriev I.V."/>
            <person name="Hibbett D."/>
            <person name="Nagy L.G."/>
            <person name="Martin F.M."/>
        </authorList>
    </citation>
    <scope>NUCLEOTIDE SEQUENCE</scope>
    <source>
        <strain evidence="3">UP504</strain>
    </source>
</reference>
<dbReference type="InterPro" id="IPR014720">
    <property type="entry name" value="dsRBD_dom"/>
</dbReference>
<evidence type="ECO:0000259" key="2">
    <source>
        <dbReference type="Pfam" id="PF00035"/>
    </source>
</evidence>
<keyword evidence="4" id="KW-1185">Reference proteome</keyword>
<feature type="domain" description="DRBM" evidence="2">
    <location>
        <begin position="16"/>
        <end position="76"/>
    </location>
</feature>
<evidence type="ECO:0000313" key="3">
    <source>
        <dbReference type="EMBL" id="KAF9507089.1"/>
    </source>
</evidence>
<sequence length="97" mass="10593">MSSSNAVVISAGGHVRALHNFLQGSKRQLTWREEVVEVSQQNKCPLWRVTAVVDGEPLGFGSGPRLKTAKARAAEDSSNTPNSPDMIRQKQTIPIRP</sequence>
<dbReference type="EMBL" id="MU129091">
    <property type="protein sequence ID" value="KAF9507089.1"/>
    <property type="molecule type" value="Genomic_DNA"/>
</dbReference>
<dbReference type="AlphaFoldDB" id="A0A9P6AKM1"/>
<accession>A0A9P6AKM1</accession>